<accession>A0A024K2X1</accession>
<protein>
    <submittedName>
        <fullName evidence="1">Mycothiol synthase</fullName>
    </submittedName>
</protein>
<reference evidence="2 3" key="3">
    <citation type="submission" date="2016-01" db="EMBL/GenBank/DDBJ databases">
        <title>The new phylogeny of the genus Mycobacterium.</title>
        <authorList>
            <person name="Tarcisio F."/>
            <person name="Conor M."/>
            <person name="Antonella G."/>
            <person name="Elisabetta G."/>
            <person name="Giulia F.S."/>
            <person name="Sara T."/>
            <person name="Anna F."/>
            <person name="Clotilde B."/>
            <person name="Roberto B."/>
            <person name="Veronica D.S."/>
            <person name="Fabio R."/>
            <person name="Monica P."/>
            <person name="Olivier J."/>
            <person name="Enrico T."/>
            <person name="Nicola S."/>
        </authorList>
    </citation>
    <scope>NUCLEOTIDE SEQUENCE [LARGE SCALE GENOMIC DNA]</scope>
    <source>
        <strain evidence="2 3">DSM 44626</strain>
    </source>
</reference>
<name>A0A024K2X1_9MYCO</name>
<evidence type="ECO:0000313" key="2">
    <source>
        <dbReference type="EMBL" id="ORW99948.1"/>
    </source>
</evidence>
<dbReference type="Proteomes" id="UP000028880">
    <property type="component" value="Unassembled WGS sequence"/>
</dbReference>
<dbReference type="OrthoDB" id="4688486at2"/>
<dbReference type="HOGENOM" id="CLU_838964_0_0_11"/>
<keyword evidence="3" id="KW-1185">Reference proteome</keyword>
<dbReference type="Proteomes" id="UP000193710">
    <property type="component" value="Unassembled WGS sequence"/>
</dbReference>
<reference evidence="1" key="1">
    <citation type="journal article" date="2014" name="Genome Announc.">
        <title>Draft Genome Sequence of Mycobacterium triplex DSM 44626.</title>
        <authorList>
            <person name="Sassi M."/>
            <person name="Croce O."/>
            <person name="Robert C."/>
            <person name="Raoult D."/>
            <person name="Drancourt M."/>
        </authorList>
    </citation>
    <scope>NUCLEOTIDE SEQUENCE [LARGE SCALE GENOMIC DNA]</scope>
    <source>
        <strain evidence="1">DSM 44626</strain>
    </source>
</reference>
<gene>
    <name evidence="2" type="ORF">AWC29_26685</name>
    <name evidence="1" type="ORF">BN973_04624</name>
</gene>
<dbReference type="EMBL" id="LQPY01000037">
    <property type="protein sequence ID" value="ORW99948.1"/>
    <property type="molecule type" value="Genomic_DNA"/>
</dbReference>
<evidence type="ECO:0000313" key="1">
    <source>
        <dbReference type="EMBL" id="CDO90231.1"/>
    </source>
</evidence>
<dbReference type="EMBL" id="HG964446">
    <property type="protein sequence ID" value="CDO90231.1"/>
    <property type="molecule type" value="Genomic_DNA"/>
</dbReference>
<dbReference type="Gene3D" id="3.40.630.30">
    <property type="match status" value="1"/>
</dbReference>
<dbReference type="STRING" id="47839.BN973_04624"/>
<dbReference type="eggNOG" id="COG3153">
    <property type="taxonomic scope" value="Bacteria"/>
</dbReference>
<dbReference type="AlphaFoldDB" id="A0A024K2X1"/>
<organism evidence="1">
    <name type="scientific">Mycobacterium triplex</name>
    <dbReference type="NCBI Taxonomy" id="47839"/>
    <lineage>
        <taxon>Bacteria</taxon>
        <taxon>Bacillati</taxon>
        <taxon>Actinomycetota</taxon>
        <taxon>Actinomycetes</taxon>
        <taxon>Mycobacteriales</taxon>
        <taxon>Mycobacteriaceae</taxon>
        <taxon>Mycobacterium</taxon>
        <taxon>Mycobacterium simiae complex</taxon>
    </lineage>
</organism>
<proteinExistence type="predicted"/>
<evidence type="ECO:0000313" key="3">
    <source>
        <dbReference type="Proteomes" id="UP000193710"/>
    </source>
</evidence>
<reference evidence="1" key="2">
    <citation type="submission" date="2014-04" db="EMBL/GenBank/DDBJ databases">
        <authorList>
            <person name="Xu Y.W."/>
            <person name="Yang Q."/>
        </authorList>
    </citation>
    <scope>NUCLEOTIDE SEQUENCE</scope>
    <source>
        <strain evidence="1">DSM 44626</strain>
    </source>
</reference>
<sequence>MIKYEWRNSLSPDERAELSDLLRRAASYDAEPEYNRIDFTDVDRAMSQSDSSQRHLLIWMLPHATAMGEPDQPERIAGLLRLRCLPDGSAHASAVIDPRLRSIGIMTLLVERVGLDTSSPGGWLDTGAHTVTAWAQGNHPAAGRLSNRFLIPRTRRVWKLIRSAEAVEDATAAPVLEPVDDVALAELSWVPAPPGNDHTYALRESGRILGVVALDLRATTSEEFGRCATIVSAFAPPGAEVPPRRRLLDGAAAVVHEAGLTGVVIYVDSDDTGTVNACRLAGFQHDRTDVRYQIGGQR</sequence>